<dbReference type="PANTHER" id="PTHR13789:SF172">
    <property type="entry name" value="HYDROXYLASE, PUTATIVE (AFU_ORTHOLOGUE AFUA_1G12410)-RELATED"/>
    <property type="match status" value="1"/>
</dbReference>
<evidence type="ECO:0000256" key="4">
    <source>
        <dbReference type="ARBA" id="ARBA00023002"/>
    </source>
</evidence>
<dbReference type="EMBL" id="GL377306">
    <property type="protein sequence ID" value="EFI97359.1"/>
    <property type="molecule type" value="Genomic_DNA"/>
</dbReference>
<dbReference type="OrthoDB" id="9993796at2759"/>
<dbReference type="PRINTS" id="PR00420">
    <property type="entry name" value="RNGMNOXGNASE"/>
</dbReference>
<keyword evidence="5" id="KW-0503">Monooxygenase</keyword>
<dbReference type="Proteomes" id="UP000007431">
    <property type="component" value="Unassembled WGS sequence"/>
</dbReference>
<feature type="domain" description="FAD-binding" evidence="6">
    <location>
        <begin position="10"/>
        <end position="377"/>
    </location>
</feature>
<accession>D8Q579</accession>
<dbReference type="InterPro" id="IPR050493">
    <property type="entry name" value="FAD-dep_Monooxygenase_BioMet"/>
</dbReference>
<evidence type="ECO:0000256" key="1">
    <source>
        <dbReference type="ARBA" id="ARBA00007992"/>
    </source>
</evidence>
<dbReference type="GO" id="GO:0004497">
    <property type="term" value="F:monooxygenase activity"/>
    <property type="evidence" value="ECO:0007669"/>
    <property type="project" value="UniProtKB-KW"/>
</dbReference>
<dbReference type="AlphaFoldDB" id="D8Q579"/>
<evidence type="ECO:0000256" key="2">
    <source>
        <dbReference type="ARBA" id="ARBA00022630"/>
    </source>
</evidence>
<dbReference type="eggNOG" id="KOG2614">
    <property type="taxonomic scope" value="Eukaryota"/>
</dbReference>
<dbReference type="SUPFAM" id="SSF51905">
    <property type="entry name" value="FAD/NAD(P)-binding domain"/>
    <property type="match status" value="1"/>
</dbReference>
<dbReference type="InParanoid" id="D8Q579"/>
<comment type="similarity">
    <text evidence="1">Belongs to the paxM FAD-dependent monooxygenase family.</text>
</comment>
<name>D8Q579_SCHCM</name>
<keyword evidence="8" id="KW-1185">Reference proteome</keyword>
<dbReference type="Pfam" id="PF01494">
    <property type="entry name" value="FAD_binding_3"/>
    <property type="match status" value="1"/>
</dbReference>
<sequence>MSTSAQWKQLDVAVMGGGIGGLAAAVAMRRAGHRVTVYERRSFAAEVGASISCAANGTQWLHEWDVDVPAGRPVILEHLTMRDWKTSEPLAIYSLGDYKKEWGNVYNMFHRQDMHAMLLESAMSEEGEGEPVKILVDYVCDDVDVEAGIAKFRNGKEVKADIIIGADGIRSNVRTALGIKTERKYAPQTCFRCNVLTSDVKRLGLVDYSYEPAIQYWNGFEQYEDVNKYFKIVMSPCAGGDIVSFYCFMPTEYAEQHTSEGFTFKEVDVDEILVGAYADKLEKNVVDLLKHSIDRMPWRLYVHDEYPYWSKGVTTLLGDAAHPMMPHQSQGACQAIEDAACLGILFSAKYPQYSNDVPAGLRMYERIRKPRATRVQTASRLATDDINERIGFTSLGLPSAFDKKDGWTKLTIPEMNSYDMKEHIEKEVAAERS</sequence>
<dbReference type="OMA" id="QSCLHAN"/>
<keyword evidence="4" id="KW-0560">Oxidoreductase</keyword>
<proteinExistence type="inferred from homology"/>
<dbReference type="STRING" id="578458.D8Q579"/>
<evidence type="ECO:0000313" key="7">
    <source>
        <dbReference type="EMBL" id="EFI97359.1"/>
    </source>
</evidence>
<evidence type="ECO:0000259" key="6">
    <source>
        <dbReference type="Pfam" id="PF01494"/>
    </source>
</evidence>
<dbReference type="InterPro" id="IPR002938">
    <property type="entry name" value="FAD-bd"/>
</dbReference>
<dbReference type="GeneID" id="9589909"/>
<dbReference type="Gene3D" id="3.50.50.60">
    <property type="entry name" value="FAD/NAD(P)-binding domain"/>
    <property type="match status" value="1"/>
</dbReference>
<evidence type="ECO:0000313" key="8">
    <source>
        <dbReference type="Proteomes" id="UP000007431"/>
    </source>
</evidence>
<reference evidence="7 8" key="1">
    <citation type="journal article" date="2010" name="Nat. Biotechnol.">
        <title>Genome sequence of the model mushroom Schizophyllum commune.</title>
        <authorList>
            <person name="Ohm R.A."/>
            <person name="de Jong J.F."/>
            <person name="Lugones L.G."/>
            <person name="Aerts A."/>
            <person name="Kothe E."/>
            <person name="Stajich J.E."/>
            <person name="de Vries R.P."/>
            <person name="Record E."/>
            <person name="Levasseur A."/>
            <person name="Baker S.E."/>
            <person name="Bartholomew K.A."/>
            <person name="Coutinho P.M."/>
            <person name="Erdmann S."/>
            <person name="Fowler T.J."/>
            <person name="Gathman A.C."/>
            <person name="Lombard V."/>
            <person name="Henrissat B."/>
            <person name="Knabe N."/>
            <person name="Kuees U."/>
            <person name="Lilly W.W."/>
            <person name="Lindquist E."/>
            <person name="Lucas S."/>
            <person name="Magnuson J.K."/>
            <person name="Piumi F."/>
            <person name="Raudaskoski M."/>
            <person name="Salamov A."/>
            <person name="Schmutz J."/>
            <person name="Schwarze F.W.M.R."/>
            <person name="vanKuyk P.A."/>
            <person name="Horton J.S."/>
            <person name="Grigoriev I.V."/>
            <person name="Woesten H.A.B."/>
        </authorList>
    </citation>
    <scope>NUCLEOTIDE SEQUENCE [LARGE SCALE GENOMIC DNA]</scope>
    <source>
        <strain evidence="8">H4-8 / FGSC 9210</strain>
    </source>
</reference>
<dbReference type="KEGG" id="scm:SCHCO_02625836"/>
<dbReference type="HOGENOM" id="CLU_009665_19_2_1"/>
<dbReference type="VEuPathDB" id="FungiDB:SCHCODRAFT_02625836"/>
<gene>
    <name evidence="7" type="ORF">SCHCODRAFT_55621</name>
</gene>
<dbReference type="PANTHER" id="PTHR13789">
    <property type="entry name" value="MONOOXYGENASE"/>
    <property type="match status" value="1"/>
</dbReference>
<dbReference type="InterPro" id="IPR036188">
    <property type="entry name" value="FAD/NAD-bd_sf"/>
</dbReference>
<keyword evidence="3" id="KW-0274">FAD</keyword>
<evidence type="ECO:0000256" key="3">
    <source>
        <dbReference type="ARBA" id="ARBA00022827"/>
    </source>
</evidence>
<organism evidence="8">
    <name type="scientific">Schizophyllum commune (strain H4-8 / FGSC 9210)</name>
    <name type="common">Split gill fungus</name>
    <dbReference type="NCBI Taxonomy" id="578458"/>
    <lineage>
        <taxon>Eukaryota</taxon>
        <taxon>Fungi</taxon>
        <taxon>Dikarya</taxon>
        <taxon>Basidiomycota</taxon>
        <taxon>Agaricomycotina</taxon>
        <taxon>Agaricomycetes</taxon>
        <taxon>Agaricomycetidae</taxon>
        <taxon>Agaricales</taxon>
        <taxon>Schizophyllaceae</taxon>
        <taxon>Schizophyllum</taxon>
    </lineage>
</organism>
<dbReference type="GO" id="GO:0071949">
    <property type="term" value="F:FAD binding"/>
    <property type="evidence" value="ECO:0007669"/>
    <property type="project" value="InterPro"/>
</dbReference>
<keyword evidence="2" id="KW-0285">Flavoprotein</keyword>
<protein>
    <recommendedName>
        <fullName evidence="6">FAD-binding domain-containing protein</fullName>
    </recommendedName>
</protein>
<dbReference type="RefSeq" id="XP_003032262.1">
    <property type="nucleotide sequence ID" value="XM_003032216.1"/>
</dbReference>
<evidence type="ECO:0000256" key="5">
    <source>
        <dbReference type="ARBA" id="ARBA00023033"/>
    </source>
</evidence>